<gene>
    <name evidence="2" type="primary">LOC107773062</name>
</gene>
<accession>A0A1S3Y7M3</accession>
<dbReference type="RefSeq" id="XP_016447997.1">
    <property type="nucleotide sequence ID" value="XM_016592511.1"/>
</dbReference>
<protein>
    <submittedName>
        <fullName evidence="2">Uncharacterized protein LOC107773062</fullName>
    </submittedName>
</protein>
<reference evidence="1" key="1">
    <citation type="journal article" date="2014" name="Nat. Commun.">
        <title>The tobacco genome sequence and its comparison with those of tomato and potato.</title>
        <authorList>
            <person name="Sierro N."/>
            <person name="Battey J.N."/>
            <person name="Ouadi S."/>
            <person name="Bakaher N."/>
            <person name="Bovet L."/>
            <person name="Willig A."/>
            <person name="Goepfert S."/>
            <person name="Peitsch M.C."/>
            <person name="Ivanov N.V."/>
        </authorList>
    </citation>
    <scope>NUCLEOTIDE SEQUENCE [LARGE SCALE GENOMIC DNA]</scope>
</reference>
<reference evidence="2" key="2">
    <citation type="submission" date="2025-08" db="UniProtKB">
        <authorList>
            <consortium name="RefSeq"/>
        </authorList>
    </citation>
    <scope>IDENTIFICATION</scope>
    <source>
        <tissue evidence="2">Leaf</tissue>
    </source>
</reference>
<sequence length="140" mass="16440">MEKLFTIEDYELWNIILDGPNISIKLDSKGREVPKERSEFNDIDRNLMEKNSRAKKDTLQIVHKGTSQMKQSRIDMLLRNYELFIMKYSKPIQDMVTRFTVITNELRSLGKSFISGIGKKHPENTSYQKAKLLQSKEKKN</sequence>
<dbReference type="PANTHER" id="PTHR34676:SF8">
    <property type="entry name" value="TRANSMEMBRANE PROTEIN"/>
    <property type="match status" value="1"/>
</dbReference>
<name>A0A1S3Y7M3_TOBAC</name>
<dbReference type="AlphaFoldDB" id="A0A1S3Y7M3"/>
<dbReference type="OrthoDB" id="1747372at2759"/>
<proteinExistence type="predicted"/>
<evidence type="ECO:0000313" key="1">
    <source>
        <dbReference type="Proteomes" id="UP000790787"/>
    </source>
</evidence>
<keyword evidence="1" id="KW-1185">Reference proteome</keyword>
<evidence type="ECO:0000313" key="2">
    <source>
        <dbReference type="RefSeq" id="XP_016447997.1"/>
    </source>
</evidence>
<dbReference type="Proteomes" id="UP000790787">
    <property type="component" value="Chromosome 12"/>
</dbReference>
<dbReference type="PaxDb" id="4097-A0A1S3Y7M3"/>
<dbReference type="KEGG" id="nta:107773062"/>
<dbReference type="GeneID" id="107773062"/>
<organism evidence="1 2">
    <name type="scientific">Nicotiana tabacum</name>
    <name type="common">Common tobacco</name>
    <dbReference type="NCBI Taxonomy" id="4097"/>
    <lineage>
        <taxon>Eukaryota</taxon>
        <taxon>Viridiplantae</taxon>
        <taxon>Streptophyta</taxon>
        <taxon>Embryophyta</taxon>
        <taxon>Tracheophyta</taxon>
        <taxon>Spermatophyta</taxon>
        <taxon>Magnoliopsida</taxon>
        <taxon>eudicotyledons</taxon>
        <taxon>Gunneridae</taxon>
        <taxon>Pentapetalae</taxon>
        <taxon>asterids</taxon>
        <taxon>lamiids</taxon>
        <taxon>Solanales</taxon>
        <taxon>Solanaceae</taxon>
        <taxon>Nicotianoideae</taxon>
        <taxon>Nicotianeae</taxon>
        <taxon>Nicotiana</taxon>
    </lineage>
</organism>
<dbReference type="PANTHER" id="PTHR34676">
    <property type="entry name" value="DUF4219 DOMAIN-CONTAINING PROTEIN-RELATED"/>
    <property type="match status" value="1"/>
</dbReference>